<protein>
    <submittedName>
        <fullName evidence="2">Apple domain-containing protein</fullName>
    </submittedName>
</protein>
<name>A0A0N5ACI1_9BILA</name>
<dbReference type="WBParaSite" id="SMUV_0000185701-mRNA-1">
    <property type="protein sequence ID" value="SMUV_0000185701-mRNA-1"/>
    <property type="gene ID" value="SMUV_0000185701"/>
</dbReference>
<accession>A0A0N5ACI1</accession>
<keyword evidence="1" id="KW-1185">Reference proteome</keyword>
<dbReference type="AlphaFoldDB" id="A0A0N5ACI1"/>
<sequence length="104" mass="12013">MDSTTTEEQVTYGPVGRCTYSALYQTFFKGQRMIKRFLVARPIECFAGCYYEGCRSVNLIKNSKTSKFCELYRDSLIDYRTPNNLGYDSNSAYFYGIQCGPENR</sequence>
<evidence type="ECO:0000313" key="1">
    <source>
        <dbReference type="Proteomes" id="UP000046393"/>
    </source>
</evidence>
<organism evidence="1 2">
    <name type="scientific">Syphacia muris</name>
    <dbReference type="NCBI Taxonomy" id="451379"/>
    <lineage>
        <taxon>Eukaryota</taxon>
        <taxon>Metazoa</taxon>
        <taxon>Ecdysozoa</taxon>
        <taxon>Nematoda</taxon>
        <taxon>Chromadorea</taxon>
        <taxon>Rhabditida</taxon>
        <taxon>Spirurina</taxon>
        <taxon>Oxyuridomorpha</taxon>
        <taxon>Oxyuroidea</taxon>
        <taxon>Oxyuridae</taxon>
        <taxon>Syphacia</taxon>
    </lineage>
</organism>
<proteinExistence type="predicted"/>
<dbReference type="Proteomes" id="UP000046393">
    <property type="component" value="Unplaced"/>
</dbReference>
<reference evidence="2" key="1">
    <citation type="submission" date="2017-02" db="UniProtKB">
        <authorList>
            <consortium name="WormBaseParasite"/>
        </authorList>
    </citation>
    <scope>IDENTIFICATION</scope>
</reference>
<evidence type="ECO:0000313" key="2">
    <source>
        <dbReference type="WBParaSite" id="SMUV_0000185701-mRNA-1"/>
    </source>
</evidence>
<dbReference type="STRING" id="451379.A0A0N5ACI1"/>